<accession>A0ACC2EFF1</accession>
<dbReference type="Proteomes" id="UP001162992">
    <property type="component" value="Chromosome 2"/>
</dbReference>
<evidence type="ECO:0000313" key="2">
    <source>
        <dbReference type="Proteomes" id="UP001162992"/>
    </source>
</evidence>
<organism evidence="1 2">
    <name type="scientific">Diphasiastrum complanatum</name>
    <name type="common">Issler's clubmoss</name>
    <name type="synonym">Lycopodium complanatum</name>
    <dbReference type="NCBI Taxonomy" id="34168"/>
    <lineage>
        <taxon>Eukaryota</taxon>
        <taxon>Viridiplantae</taxon>
        <taxon>Streptophyta</taxon>
        <taxon>Embryophyta</taxon>
        <taxon>Tracheophyta</taxon>
        <taxon>Lycopodiopsida</taxon>
        <taxon>Lycopodiales</taxon>
        <taxon>Lycopodiaceae</taxon>
        <taxon>Lycopodioideae</taxon>
        <taxon>Diphasiastrum</taxon>
    </lineage>
</organism>
<keyword evidence="2" id="KW-1185">Reference proteome</keyword>
<dbReference type="EMBL" id="CM055093">
    <property type="protein sequence ID" value="KAJ7565258.1"/>
    <property type="molecule type" value="Genomic_DNA"/>
</dbReference>
<proteinExistence type="predicted"/>
<protein>
    <submittedName>
        <fullName evidence="1">Uncharacterized protein</fullName>
    </submittedName>
</protein>
<reference evidence="2" key="1">
    <citation type="journal article" date="2024" name="Proc. Natl. Acad. Sci. U.S.A.">
        <title>Extraordinary preservation of gene collinearity over three hundred million years revealed in homosporous lycophytes.</title>
        <authorList>
            <person name="Li C."/>
            <person name="Wickell D."/>
            <person name="Kuo L.Y."/>
            <person name="Chen X."/>
            <person name="Nie B."/>
            <person name="Liao X."/>
            <person name="Peng D."/>
            <person name="Ji J."/>
            <person name="Jenkins J."/>
            <person name="Williams M."/>
            <person name="Shu S."/>
            <person name="Plott C."/>
            <person name="Barry K."/>
            <person name="Rajasekar S."/>
            <person name="Grimwood J."/>
            <person name="Han X."/>
            <person name="Sun S."/>
            <person name="Hou Z."/>
            <person name="He W."/>
            <person name="Dai G."/>
            <person name="Sun C."/>
            <person name="Schmutz J."/>
            <person name="Leebens-Mack J.H."/>
            <person name="Li F.W."/>
            <person name="Wang L."/>
        </authorList>
    </citation>
    <scope>NUCLEOTIDE SEQUENCE [LARGE SCALE GENOMIC DNA]</scope>
    <source>
        <strain evidence="2">cv. PW_Plant_1</strain>
    </source>
</reference>
<sequence length="594" mass="68737">MRILKKAVKVGIQHTTHVIVATFLLLLLGFFALNAYYPSFLAGFDFNRDVFEKPFARKPCKKLNVSSYVGSNAIKDHGLDFRALLLEANEERILQLSSMWEASSSLDGKYMTRSSGRNILPKEFLANMPLAPHLENCKSRSIQNRRQDTRDIDGKRPSWLPWKGQLGADVGKNVIEDEDVGEEMLYNATRTMEGPYPPWVEGAVEDNLPMTRRVQRDIWLHQHPQNCSDPRIKFLFAKWDQRPNLGLGALIISMSGILANALEDKRVLVTDYFTRADHHGCKGAARSQWSCYFLPETSKECRQRALDLSKQKKGRDDGVILIVDAGDFSPLKIWFSKIPEYWGEPWKRMHPTTEVDDKILIHHNAMDRRWWRAQAVRYLMRFPSEYTCKLLNKARHKAFGHEAAAMVLQSLPNEWPQRIAERKEGPMEHLVWSSQRPWIPRPLTSIHVRLGDKASEMKLVSFDGYMKLATRVRSHFPQARNIWLSTEMQDRYIEMAEETSNQATNPGAPSYMVICQQLSTTLNDLNNRKQMRDQQMEVLLNQVKLMSSPNLGFNRRFMRGRRRRNLKSSRTSWPSGVVTSICMVFLMRRKLKVS</sequence>
<gene>
    <name evidence="1" type="ORF">O6H91_02G054000</name>
</gene>
<evidence type="ECO:0000313" key="1">
    <source>
        <dbReference type="EMBL" id="KAJ7565258.1"/>
    </source>
</evidence>
<comment type="caution">
    <text evidence="1">The sequence shown here is derived from an EMBL/GenBank/DDBJ whole genome shotgun (WGS) entry which is preliminary data.</text>
</comment>
<name>A0ACC2EFF1_DIPCM</name>